<dbReference type="Gene3D" id="3.30.10.10">
    <property type="entry name" value="Trypsin Inhibitor V, subunit A"/>
    <property type="match status" value="1"/>
</dbReference>
<dbReference type="Proteomes" id="UP000198781">
    <property type="component" value="Unassembled WGS sequence"/>
</dbReference>
<evidence type="ECO:0000256" key="1">
    <source>
        <dbReference type="SAM" id="SignalP"/>
    </source>
</evidence>
<evidence type="ECO:0000313" key="2">
    <source>
        <dbReference type="EMBL" id="SDC70157.1"/>
    </source>
</evidence>
<protein>
    <submittedName>
        <fullName evidence="2">Peptidase inhibitor I78 family protein</fullName>
    </submittedName>
</protein>
<dbReference type="InterPro" id="IPR021719">
    <property type="entry name" value="Prot_inh_I78"/>
</dbReference>
<accession>A0A1G6NS96</accession>
<gene>
    <name evidence="2" type="ORF">SAMN05192589_10326</name>
</gene>
<feature type="signal peptide" evidence="1">
    <location>
        <begin position="1"/>
        <end position="24"/>
    </location>
</feature>
<evidence type="ECO:0000313" key="3">
    <source>
        <dbReference type="Proteomes" id="UP000198781"/>
    </source>
</evidence>
<dbReference type="STRING" id="187868.SAMN05192589_10326"/>
<dbReference type="EMBL" id="FMZC01000003">
    <property type="protein sequence ID" value="SDC70157.1"/>
    <property type="molecule type" value="Genomic_DNA"/>
</dbReference>
<reference evidence="2 3" key="1">
    <citation type="submission" date="2016-10" db="EMBL/GenBank/DDBJ databases">
        <authorList>
            <person name="de Groot N.N."/>
        </authorList>
    </citation>
    <scope>NUCLEOTIDE SEQUENCE [LARGE SCALE GENOMIC DNA]</scope>
    <source>
        <strain evidence="2 3">DSM 16619</strain>
    </source>
</reference>
<dbReference type="OrthoDB" id="8724542at2"/>
<organism evidence="2 3">
    <name type="scientific">Paracidovorax valerianellae</name>
    <dbReference type="NCBI Taxonomy" id="187868"/>
    <lineage>
        <taxon>Bacteria</taxon>
        <taxon>Pseudomonadati</taxon>
        <taxon>Pseudomonadota</taxon>
        <taxon>Betaproteobacteria</taxon>
        <taxon>Burkholderiales</taxon>
        <taxon>Comamonadaceae</taxon>
        <taxon>Paracidovorax</taxon>
    </lineage>
</organism>
<keyword evidence="1" id="KW-0732">Signal</keyword>
<keyword evidence="3" id="KW-1185">Reference proteome</keyword>
<name>A0A1G6NS96_9BURK</name>
<dbReference type="RefSeq" id="WP_092741141.1">
    <property type="nucleotide sequence ID" value="NZ_FMZC01000003.1"/>
</dbReference>
<dbReference type="Pfam" id="PF11720">
    <property type="entry name" value="Inhibitor_I78"/>
    <property type="match status" value="1"/>
</dbReference>
<sequence>MSHRSLTAFALSAAALLAGCTTNAPWGSSTGATSSTGAPVGGMCSGPPAQVVVGQNSTAKVVEDARVRSGAQMARVLRPDQIVTKEFDATRLNLQVDANGRIVAARCG</sequence>
<proteinExistence type="predicted"/>
<feature type="chain" id="PRO_5011643314" evidence="1">
    <location>
        <begin position="25"/>
        <end position="108"/>
    </location>
</feature>
<dbReference type="AlphaFoldDB" id="A0A1G6NS96"/>
<dbReference type="PROSITE" id="PS51257">
    <property type="entry name" value="PROKAR_LIPOPROTEIN"/>
    <property type="match status" value="1"/>
</dbReference>